<name>A0A8H2JNA8_9GAMM</name>
<dbReference type="EMBL" id="SZVP01000007">
    <property type="protein sequence ID" value="TMM45272.1"/>
    <property type="molecule type" value="Genomic_DNA"/>
</dbReference>
<proteinExistence type="predicted"/>
<feature type="domain" description="Polysaccharide pyruvyl transferase" evidence="1">
    <location>
        <begin position="58"/>
        <end position="184"/>
    </location>
</feature>
<dbReference type="InterPro" id="IPR007345">
    <property type="entry name" value="Polysacch_pyruvyl_Trfase"/>
</dbReference>
<accession>A0A8H2JNA8</accession>
<organism evidence="2 3">
    <name type="scientific">Colwellia ponticola</name>
    <dbReference type="NCBI Taxonomy" id="2304625"/>
    <lineage>
        <taxon>Bacteria</taxon>
        <taxon>Pseudomonadati</taxon>
        <taxon>Pseudomonadota</taxon>
        <taxon>Gammaproteobacteria</taxon>
        <taxon>Alteromonadales</taxon>
        <taxon>Colwelliaceae</taxon>
        <taxon>Colwellia</taxon>
    </lineage>
</organism>
<keyword evidence="3" id="KW-1185">Reference proteome</keyword>
<comment type="caution">
    <text evidence="2">The sequence shown here is derived from an EMBL/GenBank/DDBJ whole genome shotgun (WGS) entry which is preliminary data.</text>
</comment>
<protein>
    <submittedName>
        <fullName evidence="2">Polysaccharide pyruvyl transferase family protein</fullName>
    </submittedName>
</protein>
<dbReference type="AlphaFoldDB" id="A0A8H2JNA8"/>
<dbReference type="GO" id="GO:0016740">
    <property type="term" value="F:transferase activity"/>
    <property type="evidence" value="ECO:0007669"/>
    <property type="project" value="UniProtKB-KW"/>
</dbReference>
<reference evidence="2 3" key="1">
    <citation type="submission" date="2019-05" db="EMBL/GenBank/DDBJ databases">
        <title>Colwellia ponticola sp. nov., isolated from seawater.</title>
        <authorList>
            <person name="Yoon J.-H."/>
        </authorList>
    </citation>
    <scope>NUCLEOTIDE SEQUENCE [LARGE SCALE GENOMIC DNA]</scope>
    <source>
        <strain evidence="2 3">OISW-25</strain>
    </source>
</reference>
<evidence type="ECO:0000313" key="2">
    <source>
        <dbReference type="EMBL" id="TMM45272.1"/>
    </source>
</evidence>
<evidence type="ECO:0000259" key="1">
    <source>
        <dbReference type="Pfam" id="PF04230"/>
    </source>
</evidence>
<dbReference type="OrthoDB" id="9803627at2"/>
<keyword evidence="2" id="KW-0808">Transferase</keyword>
<dbReference type="Pfam" id="PF04230">
    <property type="entry name" value="PS_pyruv_trans"/>
    <property type="match status" value="1"/>
</dbReference>
<sequence>MWRWILKLFFHKDERGNFGDDLNESLWQHYIPNLEKIDSTKNFVGIGTLLNHKLPKGNKIIFGSGYGYGQVPIVDKAWEFFAVRGPKTAEILKIDKKFSITDPAILLGDFYENKNKKTTKIGFIPHSLSCYYGDWKEVCNSLGIELIDPCLSVEEFLAKLSKCESVICEAMHGAIAADALRIPWKPIAIYPFIFDFKWHDWTNSLNMEYKPTSVSPIWHVQRHYNTKQHLTYQFKKTLKSIGIWSKAFSELPEIKSTQQEVDLTTLQIRSIIENDNTYYLSADNTHHDKINQYKEVFEKFNSKYILK</sequence>
<evidence type="ECO:0000313" key="3">
    <source>
        <dbReference type="Proteomes" id="UP000307702"/>
    </source>
</evidence>
<gene>
    <name evidence="2" type="ORF">FCS21_09275</name>
</gene>
<dbReference type="Proteomes" id="UP000307702">
    <property type="component" value="Unassembled WGS sequence"/>
</dbReference>